<evidence type="ECO:0000256" key="3">
    <source>
        <dbReference type="ARBA" id="ARBA00023082"/>
    </source>
</evidence>
<dbReference type="InterPro" id="IPR014284">
    <property type="entry name" value="RNA_pol_sigma-70_dom"/>
</dbReference>
<evidence type="ECO:0000259" key="5">
    <source>
        <dbReference type="SMART" id="SM00421"/>
    </source>
</evidence>
<dbReference type="NCBIfam" id="TIGR02937">
    <property type="entry name" value="sigma70-ECF"/>
    <property type="match status" value="1"/>
</dbReference>
<gene>
    <name evidence="6" type="ORF">SAMN05444266_109193</name>
</gene>
<evidence type="ECO:0000256" key="4">
    <source>
        <dbReference type="ARBA" id="ARBA00023163"/>
    </source>
</evidence>
<dbReference type="RefSeq" id="WP_073085674.1">
    <property type="nucleotide sequence ID" value="NZ_FRBL01000009.1"/>
</dbReference>
<dbReference type="SUPFAM" id="SSF88946">
    <property type="entry name" value="Sigma2 domain of RNA polymerase sigma factors"/>
    <property type="match status" value="1"/>
</dbReference>
<feature type="domain" description="HTH luxR-type" evidence="5">
    <location>
        <begin position="125"/>
        <end position="179"/>
    </location>
</feature>
<dbReference type="OrthoDB" id="1097528at2"/>
<protein>
    <submittedName>
        <fullName evidence="6">RNA polymerase sigma-70 factor, ECF subfamily</fullName>
    </submittedName>
</protein>
<dbReference type="SUPFAM" id="SSF88659">
    <property type="entry name" value="Sigma3 and sigma4 domains of RNA polymerase sigma factors"/>
    <property type="match status" value="1"/>
</dbReference>
<dbReference type="PANTHER" id="PTHR43133">
    <property type="entry name" value="RNA POLYMERASE ECF-TYPE SIGMA FACTO"/>
    <property type="match status" value="1"/>
</dbReference>
<dbReference type="GO" id="GO:0006352">
    <property type="term" value="P:DNA-templated transcription initiation"/>
    <property type="evidence" value="ECO:0007669"/>
    <property type="project" value="InterPro"/>
</dbReference>
<dbReference type="Proteomes" id="UP000184420">
    <property type="component" value="Unassembled WGS sequence"/>
</dbReference>
<dbReference type="Pfam" id="PF08281">
    <property type="entry name" value="Sigma70_r4_2"/>
    <property type="match status" value="1"/>
</dbReference>
<dbReference type="PANTHER" id="PTHR43133:SF46">
    <property type="entry name" value="RNA POLYMERASE SIGMA-70 FACTOR ECF SUBFAMILY"/>
    <property type="match status" value="1"/>
</dbReference>
<dbReference type="InterPro" id="IPR000792">
    <property type="entry name" value="Tscrpt_reg_LuxR_C"/>
</dbReference>
<dbReference type="EMBL" id="FRBL01000009">
    <property type="protein sequence ID" value="SHM61340.1"/>
    <property type="molecule type" value="Genomic_DNA"/>
</dbReference>
<dbReference type="InterPro" id="IPR036388">
    <property type="entry name" value="WH-like_DNA-bd_sf"/>
</dbReference>
<dbReference type="GO" id="GO:0003677">
    <property type="term" value="F:DNA binding"/>
    <property type="evidence" value="ECO:0007669"/>
    <property type="project" value="InterPro"/>
</dbReference>
<dbReference type="InterPro" id="IPR013249">
    <property type="entry name" value="RNA_pol_sigma70_r4_t2"/>
</dbReference>
<evidence type="ECO:0000313" key="7">
    <source>
        <dbReference type="Proteomes" id="UP000184420"/>
    </source>
</evidence>
<reference evidence="6 7" key="1">
    <citation type="submission" date="2016-11" db="EMBL/GenBank/DDBJ databases">
        <authorList>
            <person name="Jaros S."/>
            <person name="Januszkiewicz K."/>
            <person name="Wedrychowicz H."/>
        </authorList>
    </citation>
    <scope>NUCLEOTIDE SEQUENCE [LARGE SCALE GENOMIC DNA]</scope>
    <source>
        <strain evidence="6 7">DSM 27406</strain>
    </source>
</reference>
<keyword evidence="4" id="KW-0804">Transcription</keyword>
<evidence type="ECO:0000256" key="2">
    <source>
        <dbReference type="ARBA" id="ARBA00023015"/>
    </source>
</evidence>
<sequence>MSDYNQYSDSDLVLLLKQDEHGAFTEIYYRYWKRLFTLALHRLSSRAMAEDVVQDVFSGLWQRRHHTIIEALGPYLAVATRYAAIRQLAKSRQILDTADIPENLLQDGDDTASLRFLQQSMQEQLQLLPEKCRLVFDYSRNQGLSNKEISRQLQISEKAVEKHITKALQRLRLQLRHYLHLLSILP</sequence>
<dbReference type="Pfam" id="PF04542">
    <property type="entry name" value="Sigma70_r2"/>
    <property type="match status" value="1"/>
</dbReference>
<dbReference type="InterPro" id="IPR013324">
    <property type="entry name" value="RNA_pol_sigma_r3/r4-like"/>
</dbReference>
<dbReference type="InterPro" id="IPR013325">
    <property type="entry name" value="RNA_pol_sigma_r2"/>
</dbReference>
<dbReference type="SMART" id="SM00421">
    <property type="entry name" value="HTH_LUXR"/>
    <property type="match status" value="1"/>
</dbReference>
<dbReference type="Gene3D" id="1.10.10.10">
    <property type="entry name" value="Winged helix-like DNA-binding domain superfamily/Winged helix DNA-binding domain"/>
    <property type="match status" value="1"/>
</dbReference>
<comment type="similarity">
    <text evidence="1">Belongs to the sigma-70 factor family. ECF subfamily.</text>
</comment>
<dbReference type="GO" id="GO:0016987">
    <property type="term" value="F:sigma factor activity"/>
    <property type="evidence" value="ECO:0007669"/>
    <property type="project" value="UniProtKB-KW"/>
</dbReference>
<dbReference type="STRING" id="1419482.SAMN05444266_109193"/>
<keyword evidence="3" id="KW-0731">Sigma factor</keyword>
<evidence type="ECO:0000313" key="6">
    <source>
        <dbReference type="EMBL" id="SHM61340.1"/>
    </source>
</evidence>
<dbReference type="Gene3D" id="1.10.1740.10">
    <property type="match status" value="1"/>
</dbReference>
<keyword evidence="7" id="KW-1185">Reference proteome</keyword>
<name>A0A1M7K7S7_9BACT</name>
<accession>A0A1M7K7S7</accession>
<keyword evidence="2" id="KW-0805">Transcription regulation</keyword>
<organism evidence="6 7">
    <name type="scientific">Chitinophaga jiangningensis</name>
    <dbReference type="NCBI Taxonomy" id="1419482"/>
    <lineage>
        <taxon>Bacteria</taxon>
        <taxon>Pseudomonadati</taxon>
        <taxon>Bacteroidota</taxon>
        <taxon>Chitinophagia</taxon>
        <taxon>Chitinophagales</taxon>
        <taxon>Chitinophagaceae</taxon>
        <taxon>Chitinophaga</taxon>
    </lineage>
</organism>
<proteinExistence type="inferred from homology"/>
<dbReference type="InterPro" id="IPR007627">
    <property type="entry name" value="RNA_pol_sigma70_r2"/>
</dbReference>
<dbReference type="AlphaFoldDB" id="A0A1M7K7S7"/>
<dbReference type="InterPro" id="IPR039425">
    <property type="entry name" value="RNA_pol_sigma-70-like"/>
</dbReference>
<evidence type="ECO:0000256" key="1">
    <source>
        <dbReference type="ARBA" id="ARBA00010641"/>
    </source>
</evidence>